<evidence type="ECO:0000313" key="1">
    <source>
        <dbReference type="EMBL" id="KAJ7778529.1"/>
    </source>
</evidence>
<gene>
    <name evidence="1" type="ORF">B0H16DRAFT_1503872</name>
</gene>
<dbReference type="Proteomes" id="UP001215598">
    <property type="component" value="Unassembled WGS sequence"/>
</dbReference>
<organism evidence="1 2">
    <name type="scientific">Mycena metata</name>
    <dbReference type="NCBI Taxonomy" id="1033252"/>
    <lineage>
        <taxon>Eukaryota</taxon>
        <taxon>Fungi</taxon>
        <taxon>Dikarya</taxon>
        <taxon>Basidiomycota</taxon>
        <taxon>Agaricomycotina</taxon>
        <taxon>Agaricomycetes</taxon>
        <taxon>Agaricomycetidae</taxon>
        <taxon>Agaricales</taxon>
        <taxon>Marasmiineae</taxon>
        <taxon>Mycenaceae</taxon>
        <taxon>Mycena</taxon>
    </lineage>
</organism>
<proteinExistence type="predicted"/>
<comment type="caution">
    <text evidence="1">The sequence shown here is derived from an EMBL/GenBank/DDBJ whole genome shotgun (WGS) entry which is preliminary data.</text>
</comment>
<feature type="non-terminal residue" evidence="1">
    <location>
        <position position="1"/>
    </location>
</feature>
<protein>
    <submittedName>
        <fullName evidence="1">Uncharacterized protein</fullName>
    </submittedName>
</protein>
<dbReference type="EMBL" id="JARKIB010000007">
    <property type="protein sequence ID" value="KAJ7778529.1"/>
    <property type="molecule type" value="Genomic_DNA"/>
</dbReference>
<keyword evidence="2" id="KW-1185">Reference proteome</keyword>
<sequence>MPSTSELVSRRKFHLWRRYPFEPARRAYIRGTLGFLVICLLLAWSAYTIAELVATSTRYGIRTFTHEEYIPQPHIFTNHCTSAMADPENGDRNAFADLIDIQFSCGGAAMGCTKVWYNTSVGFARDVNRFRDFYAEVNTENCLAIECPKCGDGWFDLEALLTFPAFDADPPVWRTSNPERIGSTAIWLWNPSANKKPGAIGGQNKALPFETADLPFVATNATHTVTEVTYTEDSSSGTSTFWDLLGLPNGEWNNGHYTATLTIPSRRVDIITADSSYTFQRVQWPGWSSNKVYTVATFPAVLGSLGGLWSAFNSLLAFCLGTSMAFLVLGAKPYGLHGPLFAKGTTATANLDEKYLTLPHGQTVIDDETRLRAFTAFLADYMVDTGELKLELGRRPQPPLRKAGEEEMALYECSDSPVEVSAARVPSERNWIRPRWEV</sequence>
<dbReference type="AlphaFoldDB" id="A0AAD7NX13"/>
<accession>A0AAD7NX13</accession>
<reference evidence="1" key="1">
    <citation type="submission" date="2023-03" db="EMBL/GenBank/DDBJ databases">
        <title>Massive genome expansion in bonnet fungi (Mycena s.s.) driven by repeated elements and novel gene families across ecological guilds.</title>
        <authorList>
            <consortium name="Lawrence Berkeley National Laboratory"/>
            <person name="Harder C.B."/>
            <person name="Miyauchi S."/>
            <person name="Viragh M."/>
            <person name="Kuo A."/>
            <person name="Thoen E."/>
            <person name="Andreopoulos B."/>
            <person name="Lu D."/>
            <person name="Skrede I."/>
            <person name="Drula E."/>
            <person name="Henrissat B."/>
            <person name="Morin E."/>
            <person name="Kohler A."/>
            <person name="Barry K."/>
            <person name="LaButti K."/>
            <person name="Morin E."/>
            <person name="Salamov A."/>
            <person name="Lipzen A."/>
            <person name="Mereny Z."/>
            <person name="Hegedus B."/>
            <person name="Baldrian P."/>
            <person name="Stursova M."/>
            <person name="Weitz H."/>
            <person name="Taylor A."/>
            <person name="Grigoriev I.V."/>
            <person name="Nagy L.G."/>
            <person name="Martin F."/>
            <person name="Kauserud H."/>
        </authorList>
    </citation>
    <scope>NUCLEOTIDE SEQUENCE</scope>
    <source>
        <strain evidence="1">CBHHK182m</strain>
    </source>
</reference>
<evidence type="ECO:0000313" key="2">
    <source>
        <dbReference type="Proteomes" id="UP001215598"/>
    </source>
</evidence>
<name>A0AAD7NX13_9AGAR</name>